<dbReference type="PANTHER" id="PTHR21109">
    <property type="entry name" value="MITOCHONDRIAL 28S RIBOSOMAL PROTEIN S21"/>
    <property type="match status" value="1"/>
</dbReference>
<keyword evidence="3" id="KW-0687">Ribonucleoprotein</keyword>
<evidence type="ECO:0000256" key="1">
    <source>
        <dbReference type="ARBA" id="ARBA00006640"/>
    </source>
</evidence>
<dbReference type="AlphaFoldDB" id="A0A914UXM2"/>
<protein>
    <submittedName>
        <fullName evidence="5 6">Mitochondrial ribosomal protein S21</fullName>
    </submittedName>
</protein>
<evidence type="ECO:0000313" key="5">
    <source>
        <dbReference type="WBParaSite" id="PSAMB.scaffold1247size33864.g11997.t1"/>
    </source>
</evidence>
<dbReference type="NCBIfam" id="TIGR00030">
    <property type="entry name" value="S21p"/>
    <property type="match status" value="1"/>
</dbReference>
<dbReference type="GO" id="GO:0005840">
    <property type="term" value="C:ribosome"/>
    <property type="evidence" value="ECO:0007669"/>
    <property type="project" value="UniProtKB-KW"/>
</dbReference>
<reference evidence="5 6" key="1">
    <citation type="submission" date="2022-11" db="UniProtKB">
        <authorList>
            <consortium name="WormBaseParasite"/>
        </authorList>
    </citation>
    <scope>IDENTIFICATION</scope>
</reference>
<dbReference type="WBParaSite" id="PSAMB.scaffold1247size33864.g11997.t1">
    <property type="protein sequence ID" value="PSAMB.scaffold1247size33864.g11997.t1"/>
    <property type="gene ID" value="PSAMB.scaffold1247size33864.g11997"/>
</dbReference>
<sequence length="111" mass="13262">MVRVWRGGIGQPFGSKLFAGIWAAHARWTNRTVLVEKNDVDAAFKLLNMLMDREGLTKIIRRTQYFEKPYEQRNRMAYEQCRAIYDEDMNRKIKFLMRKNRKDPFPGQMTT</sequence>
<keyword evidence="2" id="KW-0689">Ribosomal protein</keyword>
<evidence type="ECO:0000313" key="6">
    <source>
        <dbReference type="WBParaSite" id="PSAMB.scaffold1344size32720.g12474.t1"/>
    </source>
</evidence>
<organism evidence="4 6">
    <name type="scientific">Plectus sambesii</name>
    <dbReference type="NCBI Taxonomy" id="2011161"/>
    <lineage>
        <taxon>Eukaryota</taxon>
        <taxon>Metazoa</taxon>
        <taxon>Ecdysozoa</taxon>
        <taxon>Nematoda</taxon>
        <taxon>Chromadorea</taxon>
        <taxon>Plectida</taxon>
        <taxon>Plectina</taxon>
        <taxon>Plectoidea</taxon>
        <taxon>Plectidae</taxon>
        <taxon>Plectus</taxon>
    </lineage>
</organism>
<dbReference type="WBParaSite" id="PSAMB.scaffold1344size32720.g12474.t1">
    <property type="protein sequence ID" value="PSAMB.scaffold1344size32720.g12474.t1"/>
    <property type="gene ID" value="PSAMB.scaffold1344size32720.g12474"/>
</dbReference>
<evidence type="ECO:0000256" key="3">
    <source>
        <dbReference type="ARBA" id="ARBA00023274"/>
    </source>
</evidence>
<evidence type="ECO:0000256" key="2">
    <source>
        <dbReference type="ARBA" id="ARBA00022980"/>
    </source>
</evidence>
<name>A0A914UXM2_9BILA</name>
<dbReference type="GO" id="GO:0006412">
    <property type="term" value="P:translation"/>
    <property type="evidence" value="ECO:0007669"/>
    <property type="project" value="InterPro"/>
</dbReference>
<dbReference type="InterPro" id="IPR001911">
    <property type="entry name" value="Ribosomal_bS21"/>
</dbReference>
<comment type="similarity">
    <text evidence="1">Belongs to the bacterial ribosomal protein bS21 family.</text>
</comment>
<accession>A0A914UXM2</accession>
<dbReference type="Pfam" id="PF01165">
    <property type="entry name" value="Ribosomal_S21"/>
    <property type="match status" value="1"/>
</dbReference>
<proteinExistence type="inferred from homology"/>
<keyword evidence="4" id="KW-1185">Reference proteome</keyword>
<dbReference type="GO" id="GO:0003735">
    <property type="term" value="F:structural constituent of ribosome"/>
    <property type="evidence" value="ECO:0007669"/>
    <property type="project" value="InterPro"/>
</dbReference>
<dbReference type="Proteomes" id="UP000887566">
    <property type="component" value="Unplaced"/>
</dbReference>
<dbReference type="PANTHER" id="PTHR21109:SF0">
    <property type="entry name" value="SMALL RIBOSOMAL SUBUNIT PROTEIN BS21M"/>
    <property type="match status" value="1"/>
</dbReference>
<dbReference type="GO" id="GO:1990904">
    <property type="term" value="C:ribonucleoprotein complex"/>
    <property type="evidence" value="ECO:0007669"/>
    <property type="project" value="UniProtKB-KW"/>
</dbReference>
<evidence type="ECO:0000313" key="4">
    <source>
        <dbReference type="Proteomes" id="UP000887566"/>
    </source>
</evidence>